<dbReference type="Gene3D" id="3.40.50.300">
    <property type="entry name" value="P-loop containing nucleotide triphosphate hydrolases"/>
    <property type="match status" value="1"/>
</dbReference>
<gene>
    <name evidence="2" type="ORF">JMM60_10150</name>
</gene>
<dbReference type="InterPro" id="IPR000642">
    <property type="entry name" value="Peptidase_M41"/>
</dbReference>
<dbReference type="CDD" id="cd19481">
    <property type="entry name" value="RecA-like_protease"/>
    <property type="match status" value="1"/>
</dbReference>
<dbReference type="Gene3D" id="1.20.58.760">
    <property type="entry name" value="Peptidase M41"/>
    <property type="match status" value="1"/>
</dbReference>
<dbReference type="InterPro" id="IPR037219">
    <property type="entry name" value="Peptidase_M41-like"/>
</dbReference>
<dbReference type="RefSeq" id="WP_202249073.1">
    <property type="nucleotide sequence ID" value="NZ_JAESJJ010000011.1"/>
</dbReference>
<organism evidence="2 3">
    <name type="scientific">Rhodovulum sulfidophilum</name>
    <name type="common">Rhodobacter sulfidophilus</name>
    <dbReference type="NCBI Taxonomy" id="35806"/>
    <lineage>
        <taxon>Bacteria</taxon>
        <taxon>Pseudomonadati</taxon>
        <taxon>Pseudomonadota</taxon>
        <taxon>Alphaproteobacteria</taxon>
        <taxon>Rhodobacterales</taxon>
        <taxon>Paracoccaceae</taxon>
        <taxon>Rhodovulum</taxon>
    </lineage>
</organism>
<proteinExistence type="predicted"/>
<evidence type="ECO:0000313" key="2">
    <source>
        <dbReference type="EMBL" id="MBL3609157.1"/>
    </source>
</evidence>
<sequence length="705" mass="75462">MAQPSSQSPLPKKNGAKRPQWWAFAQDCIARLRATETNIVDLERRAAAGNALMAYDGGDSPKPPARRAASGMQSAAVTMGRVSSASHLPPEEWDAIAADGGDPFATAANGSTRAAIPLPLRDVILVARLAATFRNAEGWEACLQPGALTVVVGLEPPLSLGKLLTGAMLPNGWSTQSRAPRSAPHPVLQLPDRPVMEKELERLLHHPAPILLPVGRQEHLPAPFGTGETGERVLVLEKVNADILLFALGVSHSATGRIDEESVRAMLPDDESLASLEAGHLAMACRAPTAQGVAKRISLMTKAAPAGVVARERSGPAIIDGATPVHEAVRNIVADLAAWQAGELDWSEMSRSLLIHGAPGTGKTYLARQLAEAADIALVEGSCADWQAQGHLGHMLAAMIKCFDEAAAKAPCVLFVDEIDAVGSRFGGDQHGMSYRVQVVNGFLQQIDRLARTPGVILIGACNQISSRLDPAITRPGRFDQTVRMPLPSIGDISRILGKLLADKLSESAIDTLARAAVGKPSAELDAALRAATADARRQRLPMSSDLLRRHLGIDQPNPELLRRIAVHEAGHALAAELLVPGSVVKLSLSDRDGWTERRSTFAEFTVEEIETELLILMSGCAAERLVLGDISGGAGEDRESDLALATSLVLQMDRELGLGCNGDGWLRPSEMQRLTEQEKQRVRAKLGRRNARHMHCSDRERTLL</sequence>
<reference evidence="2 3" key="1">
    <citation type="submission" date="2021-01" db="EMBL/GenBank/DDBJ databases">
        <title>Draft genomes of Rhodovulum sulfidophilum.</title>
        <authorList>
            <person name="Guzman M.S."/>
        </authorList>
    </citation>
    <scope>NUCLEOTIDE SEQUENCE [LARGE SCALE GENOMIC DNA]</scope>
    <source>
        <strain evidence="2 3">AB35</strain>
    </source>
</reference>
<protein>
    <submittedName>
        <fullName evidence="2">AAA family ATPase</fullName>
    </submittedName>
</protein>
<name>A0ABS1RUH1_RHOSU</name>
<dbReference type="SUPFAM" id="SSF140990">
    <property type="entry name" value="FtsH protease domain-like"/>
    <property type="match status" value="1"/>
</dbReference>
<dbReference type="InterPro" id="IPR027417">
    <property type="entry name" value="P-loop_NTPase"/>
</dbReference>
<comment type="caution">
    <text evidence="2">The sequence shown here is derived from an EMBL/GenBank/DDBJ whole genome shotgun (WGS) entry which is preliminary data.</text>
</comment>
<evidence type="ECO:0000259" key="1">
    <source>
        <dbReference type="SMART" id="SM00382"/>
    </source>
</evidence>
<dbReference type="InterPro" id="IPR003959">
    <property type="entry name" value="ATPase_AAA_core"/>
</dbReference>
<dbReference type="EMBL" id="JAESJJ010000011">
    <property type="protein sequence ID" value="MBL3609157.1"/>
    <property type="molecule type" value="Genomic_DNA"/>
</dbReference>
<accession>A0ABS1RUH1</accession>
<dbReference type="Proteomes" id="UP000604473">
    <property type="component" value="Unassembled WGS sequence"/>
</dbReference>
<dbReference type="SMART" id="SM00382">
    <property type="entry name" value="AAA"/>
    <property type="match status" value="1"/>
</dbReference>
<feature type="domain" description="AAA+ ATPase" evidence="1">
    <location>
        <begin position="349"/>
        <end position="489"/>
    </location>
</feature>
<evidence type="ECO:0000313" key="3">
    <source>
        <dbReference type="Proteomes" id="UP000604473"/>
    </source>
</evidence>
<dbReference type="SUPFAM" id="SSF52540">
    <property type="entry name" value="P-loop containing nucleoside triphosphate hydrolases"/>
    <property type="match status" value="1"/>
</dbReference>
<dbReference type="PANTHER" id="PTHR23076">
    <property type="entry name" value="METALLOPROTEASE M41 FTSH"/>
    <property type="match status" value="1"/>
</dbReference>
<dbReference type="PANTHER" id="PTHR23076:SF97">
    <property type="entry name" value="ATP-DEPENDENT ZINC METALLOPROTEASE YME1L1"/>
    <property type="match status" value="1"/>
</dbReference>
<dbReference type="Pfam" id="PF00004">
    <property type="entry name" value="AAA"/>
    <property type="match status" value="1"/>
</dbReference>
<dbReference type="InterPro" id="IPR003593">
    <property type="entry name" value="AAA+_ATPase"/>
</dbReference>
<dbReference type="Pfam" id="PF01434">
    <property type="entry name" value="Peptidase_M41"/>
    <property type="match status" value="1"/>
</dbReference>
<keyword evidence="3" id="KW-1185">Reference proteome</keyword>